<keyword evidence="1" id="KW-0436">Ligase</keyword>
<dbReference type="PRINTS" id="PR00982">
    <property type="entry name" value="TRNASYNTHLYS"/>
</dbReference>
<protein>
    <submittedName>
        <fullName evidence="5">Lysyl-tRNA synthetase, class 2</fullName>
    </submittedName>
</protein>
<accession>A0A238Y959</accession>
<dbReference type="SUPFAM" id="SSF55681">
    <property type="entry name" value="Class II aaRS and biotin synthetases"/>
    <property type="match status" value="1"/>
</dbReference>
<organism evidence="5 6">
    <name type="scientific">Desulfurobacterium atlanticum</name>
    <dbReference type="NCBI Taxonomy" id="240169"/>
    <lineage>
        <taxon>Bacteria</taxon>
        <taxon>Pseudomonadati</taxon>
        <taxon>Aquificota</taxon>
        <taxon>Aquificia</taxon>
        <taxon>Desulfurobacteriales</taxon>
        <taxon>Desulfurobacteriaceae</taxon>
        <taxon>Desulfurobacterium</taxon>
    </lineage>
</organism>
<evidence type="ECO:0000256" key="2">
    <source>
        <dbReference type="ARBA" id="ARBA00022741"/>
    </source>
</evidence>
<dbReference type="PROSITE" id="PS50862">
    <property type="entry name" value="AA_TRNA_LIGASE_II"/>
    <property type="match status" value="1"/>
</dbReference>
<dbReference type="GO" id="GO:0005829">
    <property type="term" value="C:cytosol"/>
    <property type="evidence" value="ECO:0007669"/>
    <property type="project" value="TreeGrafter"/>
</dbReference>
<dbReference type="InterPro" id="IPR006195">
    <property type="entry name" value="aa-tRNA-synth_II"/>
</dbReference>
<evidence type="ECO:0000259" key="4">
    <source>
        <dbReference type="PROSITE" id="PS50862"/>
    </source>
</evidence>
<gene>
    <name evidence="5" type="ORF">SAMN06265340_102190</name>
</gene>
<feature type="domain" description="Aminoacyl-transfer RNA synthetases class-II family profile" evidence="4">
    <location>
        <begin position="7"/>
        <end position="300"/>
    </location>
</feature>
<dbReference type="EMBL" id="FZOB01000002">
    <property type="protein sequence ID" value="SNR67153.1"/>
    <property type="molecule type" value="Genomic_DNA"/>
</dbReference>
<dbReference type="RefSeq" id="WP_245807320.1">
    <property type="nucleotide sequence ID" value="NZ_FZOB01000002.1"/>
</dbReference>
<dbReference type="GO" id="GO:0005524">
    <property type="term" value="F:ATP binding"/>
    <property type="evidence" value="ECO:0007669"/>
    <property type="project" value="UniProtKB-KW"/>
</dbReference>
<dbReference type="Gene3D" id="3.30.930.10">
    <property type="entry name" value="Bira Bifunctional Protein, Domain 2"/>
    <property type="match status" value="1"/>
</dbReference>
<keyword evidence="6" id="KW-1185">Reference proteome</keyword>
<keyword evidence="3" id="KW-0067">ATP-binding</keyword>
<dbReference type="AlphaFoldDB" id="A0A238Y959"/>
<reference evidence="6" key="1">
    <citation type="submission" date="2017-06" db="EMBL/GenBank/DDBJ databases">
        <authorList>
            <person name="Varghese N."/>
            <person name="Submissions S."/>
        </authorList>
    </citation>
    <scope>NUCLEOTIDE SEQUENCE [LARGE SCALE GENOMIC DNA]</scope>
    <source>
        <strain evidence="6">DSM 15668</strain>
    </source>
</reference>
<sequence>MIDKGVFVLRDALLSEIRSFFKEEGFIEVDTPFIVPYENPDDNVENVKVLFSDFKGKEFLFFLHTSPEFFMKRLIWYGFDRIFQIARVFRNQEIGDSHNLEFTMVEWYRAGKDYTCGMDETERMVKHCFSKAETLGFKIDVDLTGSFLKLTVDEVFREFADVKDVLDEEEVKKVAGREVYEDAFFFLLVDKIEPALSQIKKPLFLYDFPEKFSAMAKVKDRKAERFELYIKGIEIANGYTELVGYKDYLEKFDKKGKRAVDKGFLKLLKNKPLPDCEGVALGFDRLLMAIKGGKISDVIPFTTDELIREVEDWKG</sequence>
<dbReference type="GO" id="GO:0004824">
    <property type="term" value="F:lysine-tRNA ligase activity"/>
    <property type="evidence" value="ECO:0007669"/>
    <property type="project" value="InterPro"/>
</dbReference>
<dbReference type="InterPro" id="IPR045864">
    <property type="entry name" value="aa-tRNA-synth_II/BPL/LPL"/>
</dbReference>
<evidence type="ECO:0000313" key="5">
    <source>
        <dbReference type="EMBL" id="SNR67153.1"/>
    </source>
</evidence>
<dbReference type="GO" id="GO:0000049">
    <property type="term" value="F:tRNA binding"/>
    <property type="evidence" value="ECO:0007669"/>
    <property type="project" value="TreeGrafter"/>
</dbReference>
<evidence type="ECO:0000256" key="3">
    <source>
        <dbReference type="ARBA" id="ARBA00022840"/>
    </source>
</evidence>
<dbReference type="Proteomes" id="UP000198405">
    <property type="component" value="Unassembled WGS sequence"/>
</dbReference>
<dbReference type="PANTHER" id="PTHR42918">
    <property type="entry name" value="LYSYL-TRNA SYNTHETASE"/>
    <property type="match status" value="1"/>
</dbReference>
<dbReference type="InterPro" id="IPR004364">
    <property type="entry name" value="Aa-tRNA-synt_II"/>
</dbReference>
<name>A0A238Y959_9BACT</name>
<keyword evidence="2" id="KW-0547">Nucleotide-binding</keyword>
<dbReference type="PANTHER" id="PTHR42918:SF6">
    <property type="entry name" value="ELONGATION FACTOR P--(R)-BETA-LYSINE LIGASE"/>
    <property type="match status" value="1"/>
</dbReference>
<dbReference type="GO" id="GO:0006430">
    <property type="term" value="P:lysyl-tRNA aminoacylation"/>
    <property type="evidence" value="ECO:0007669"/>
    <property type="project" value="InterPro"/>
</dbReference>
<keyword evidence="5" id="KW-0030">Aminoacyl-tRNA synthetase</keyword>
<dbReference type="InterPro" id="IPR018149">
    <property type="entry name" value="Lys-tRNA-synth_II_C"/>
</dbReference>
<evidence type="ECO:0000256" key="1">
    <source>
        <dbReference type="ARBA" id="ARBA00022598"/>
    </source>
</evidence>
<dbReference type="Pfam" id="PF00152">
    <property type="entry name" value="tRNA-synt_2"/>
    <property type="match status" value="1"/>
</dbReference>
<proteinExistence type="predicted"/>
<evidence type="ECO:0000313" key="6">
    <source>
        <dbReference type="Proteomes" id="UP000198405"/>
    </source>
</evidence>